<evidence type="ECO:0000313" key="6">
    <source>
        <dbReference type="Proteomes" id="UP000699975"/>
    </source>
</evidence>
<evidence type="ECO:0000313" key="5">
    <source>
        <dbReference type="EMBL" id="MBV7264596.1"/>
    </source>
</evidence>
<feature type="domain" description="Glycosyl transferase family 1" evidence="3">
    <location>
        <begin position="218"/>
        <end position="369"/>
    </location>
</feature>
<evidence type="ECO:0000256" key="1">
    <source>
        <dbReference type="ARBA" id="ARBA00022676"/>
    </source>
</evidence>
<dbReference type="RefSeq" id="WP_218315155.1">
    <property type="nucleotide sequence ID" value="NZ_JAGSPB010000001.1"/>
</dbReference>
<gene>
    <name evidence="5" type="ORF">KCG45_00205</name>
</gene>
<comment type="caution">
    <text evidence="5">The sequence shown here is derived from an EMBL/GenBank/DDBJ whole genome shotgun (WGS) entry which is preliminary data.</text>
</comment>
<organism evidence="5 6">
    <name type="scientific">Erythrobacter ani</name>
    <dbReference type="NCBI Taxonomy" id="2827235"/>
    <lineage>
        <taxon>Bacteria</taxon>
        <taxon>Pseudomonadati</taxon>
        <taxon>Pseudomonadota</taxon>
        <taxon>Alphaproteobacteria</taxon>
        <taxon>Sphingomonadales</taxon>
        <taxon>Erythrobacteraceae</taxon>
        <taxon>Erythrobacter/Porphyrobacter group</taxon>
        <taxon>Erythrobacter</taxon>
    </lineage>
</organism>
<protein>
    <submittedName>
        <fullName evidence="5">Glycosyltransferase</fullName>
        <ecNumber evidence="5">2.4.-.-</ecNumber>
    </submittedName>
</protein>
<feature type="domain" description="Glycosyltransferase subfamily 4-like N-terminal" evidence="4">
    <location>
        <begin position="28"/>
        <end position="198"/>
    </location>
</feature>
<reference evidence="5 6" key="1">
    <citation type="submission" date="2021-04" db="EMBL/GenBank/DDBJ databases">
        <authorList>
            <person name="Pira H."/>
            <person name="Risdian C."/>
            <person name="Wink J."/>
        </authorList>
    </citation>
    <scope>NUCLEOTIDE SEQUENCE [LARGE SCALE GENOMIC DNA]</scope>
    <source>
        <strain evidence="5 6">WH131</strain>
    </source>
</reference>
<dbReference type="GO" id="GO:0016757">
    <property type="term" value="F:glycosyltransferase activity"/>
    <property type="evidence" value="ECO:0007669"/>
    <property type="project" value="UniProtKB-KW"/>
</dbReference>
<sequence length="395" mass="42226">MKHVLVISTRYPNAVSPHVGMSSARSFAALTRREGWRVTVINPISSTPSIEYPSNQFSGLPQISVQEGIEVHSLQLAGETGTGVTPEPAAIARLAVPLARRIDTAHPVDIVDAQSLFPDGPTAAAIAKALGRPLSIKARGQDIYHWGAKDYALEQIQKASDHADSILSVSKALAHEIVGLGLPADKTKVHYTGLDRDRFRPLDHTQLRSQLSQELDFEIPDNAPLLVSVGSLIERKGQHLVIAALPDIPRARLILAGTGEDELDLRRLASETGVAHRIHFAGSLDHDVLPLVLSAADVMVLPAANGGFANAWIESLACGTPVVTSEVGGAREVIANDVAGRLLQERTPQAIAKSVNAVLNSPPKAMDVAALAERFSWDINAAELATHYDRLIANT</sequence>
<dbReference type="EC" id="2.4.-.-" evidence="5"/>
<evidence type="ECO:0000256" key="2">
    <source>
        <dbReference type="ARBA" id="ARBA00022679"/>
    </source>
</evidence>
<evidence type="ECO:0000259" key="3">
    <source>
        <dbReference type="Pfam" id="PF00534"/>
    </source>
</evidence>
<dbReference type="PANTHER" id="PTHR12526:SF510">
    <property type="entry name" value="D-INOSITOL 3-PHOSPHATE GLYCOSYLTRANSFERASE"/>
    <property type="match status" value="1"/>
</dbReference>
<dbReference type="PANTHER" id="PTHR12526">
    <property type="entry name" value="GLYCOSYLTRANSFERASE"/>
    <property type="match status" value="1"/>
</dbReference>
<name>A0ABS6SHU9_9SPHN</name>
<dbReference type="InterPro" id="IPR001296">
    <property type="entry name" value="Glyco_trans_1"/>
</dbReference>
<dbReference type="Proteomes" id="UP000699975">
    <property type="component" value="Unassembled WGS sequence"/>
</dbReference>
<evidence type="ECO:0000259" key="4">
    <source>
        <dbReference type="Pfam" id="PF13439"/>
    </source>
</evidence>
<keyword evidence="1 5" id="KW-0328">Glycosyltransferase</keyword>
<accession>A0ABS6SHU9</accession>
<dbReference type="Pfam" id="PF13439">
    <property type="entry name" value="Glyco_transf_4"/>
    <property type="match status" value="1"/>
</dbReference>
<dbReference type="InterPro" id="IPR028098">
    <property type="entry name" value="Glyco_trans_4-like_N"/>
</dbReference>
<keyword evidence="2 5" id="KW-0808">Transferase</keyword>
<dbReference type="EMBL" id="JAGSPB010000001">
    <property type="protein sequence ID" value="MBV7264596.1"/>
    <property type="molecule type" value="Genomic_DNA"/>
</dbReference>
<keyword evidence="6" id="KW-1185">Reference proteome</keyword>
<dbReference type="Pfam" id="PF00534">
    <property type="entry name" value="Glycos_transf_1"/>
    <property type="match status" value="1"/>
</dbReference>
<proteinExistence type="predicted"/>